<feature type="compositionally biased region" description="Basic and acidic residues" evidence="1">
    <location>
        <begin position="1"/>
        <end position="12"/>
    </location>
</feature>
<reference evidence="2" key="1">
    <citation type="submission" date="2020-02" db="EMBL/GenBank/DDBJ databases">
        <authorList>
            <person name="Meier V. D."/>
        </authorList>
    </citation>
    <scope>NUCLEOTIDE SEQUENCE</scope>
    <source>
        <strain evidence="2">AVDCRST_MAG37</strain>
    </source>
</reference>
<feature type="non-terminal residue" evidence="2">
    <location>
        <position position="111"/>
    </location>
</feature>
<sequence length="111" mass="11934">ALCGRSARDPSSVRRRRGTRGRGALRRPERARSAPLPSARSQGGDQQHKRGGGLGSSPRRPPALRLRYGVGRTRVRPQTLPVQQPPRVSRAPLGVVSLGYEGIQAGDEPAI</sequence>
<dbReference type="AlphaFoldDB" id="A0A6J4R2Z7"/>
<feature type="region of interest" description="Disordered" evidence="1">
    <location>
        <begin position="1"/>
        <end position="87"/>
    </location>
</feature>
<dbReference type="EMBL" id="CADCVD010000135">
    <property type="protein sequence ID" value="CAA9454117.1"/>
    <property type="molecule type" value="Genomic_DNA"/>
</dbReference>
<feature type="compositionally biased region" description="Basic residues" evidence="1">
    <location>
        <begin position="13"/>
        <end position="25"/>
    </location>
</feature>
<evidence type="ECO:0000256" key="1">
    <source>
        <dbReference type="SAM" id="MobiDB-lite"/>
    </source>
</evidence>
<name>A0A6J4R2Z7_9ACTN</name>
<protein>
    <submittedName>
        <fullName evidence="2">Uncharacterized protein</fullName>
    </submittedName>
</protein>
<evidence type="ECO:0000313" key="2">
    <source>
        <dbReference type="EMBL" id="CAA9454117.1"/>
    </source>
</evidence>
<feature type="non-terminal residue" evidence="2">
    <location>
        <position position="1"/>
    </location>
</feature>
<organism evidence="2">
    <name type="scientific">uncultured Rubrobacteraceae bacterium</name>
    <dbReference type="NCBI Taxonomy" id="349277"/>
    <lineage>
        <taxon>Bacteria</taxon>
        <taxon>Bacillati</taxon>
        <taxon>Actinomycetota</taxon>
        <taxon>Rubrobacteria</taxon>
        <taxon>Rubrobacterales</taxon>
        <taxon>Rubrobacteraceae</taxon>
        <taxon>environmental samples</taxon>
    </lineage>
</organism>
<proteinExistence type="predicted"/>
<accession>A0A6J4R2Z7</accession>
<gene>
    <name evidence="2" type="ORF">AVDCRST_MAG37-2715</name>
</gene>